<dbReference type="Gene3D" id="3.80.10.10">
    <property type="entry name" value="Ribonuclease Inhibitor"/>
    <property type="match status" value="1"/>
</dbReference>
<evidence type="ECO:0000313" key="2">
    <source>
        <dbReference type="EMBL" id="SCL71543.1"/>
    </source>
</evidence>
<protein>
    <recommendedName>
        <fullName evidence="4">Leucine Rich repeat-containing protein</fullName>
    </recommendedName>
</protein>
<keyword evidence="3" id="KW-1185">Reference proteome</keyword>
<dbReference type="Proteomes" id="UP000199001">
    <property type="component" value="Unassembled WGS sequence"/>
</dbReference>
<dbReference type="InterPro" id="IPR047722">
    <property type="entry name" value="STM4015-like"/>
</dbReference>
<dbReference type="STRING" id="47855.GA0070606_5751"/>
<evidence type="ECO:0000313" key="3">
    <source>
        <dbReference type="Proteomes" id="UP000199001"/>
    </source>
</evidence>
<organism evidence="2 3">
    <name type="scientific">Micromonospora citrea</name>
    <dbReference type="NCBI Taxonomy" id="47855"/>
    <lineage>
        <taxon>Bacteria</taxon>
        <taxon>Bacillati</taxon>
        <taxon>Actinomycetota</taxon>
        <taxon>Actinomycetes</taxon>
        <taxon>Micromonosporales</taxon>
        <taxon>Micromonosporaceae</taxon>
        <taxon>Micromonospora</taxon>
    </lineage>
</organism>
<dbReference type="EMBL" id="FMHZ01000002">
    <property type="protein sequence ID" value="SCL71543.1"/>
    <property type="molecule type" value="Genomic_DNA"/>
</dbReference>
<reference evidence="3" key="1">
    <citation type="submission" date="2016-06" db="EMBL/GenBank/DDBJ databases">
        <authorList>
            <person name="Varghese N."/>
            <person name="Submissions Spin"/>
        </authorList>
    </citation>
    <scope>NUCLEOTIDE SEQUENCE [LARGE SCALE GENOMIC DNA]</scope>
    <source>
        <strain evidence="3">DSM 43903</strain>
    </source>
</reference>
<evidence type="ECO:0008006" key="4">
    <source>
        <dbReference type="Google" id="ProtNLM"/>
    </source>
</evidence>
<dbReference type="RefSeq" id="WP_245724848.1">
    <property type="nucleotide sequence ID" value="NZ_FMHZ01000002.1"/>
</dbReference>
<proteinExistence type="predicted"/>
<gene>
    <name evidence="2" type="ORF">GA0070606_5751</name>
</gene>
<accession>A0A1C6VZ03</accession>
<feature type="region of interest" description="Disordered" evidence="1">
    <location>
        <begin position="298"/>
        <end position="318"/>
    </location>
</feature>
<dbReference type="NCBIfam" id="NF038076">
    <property type="entry name" value="fam_STM4015"/>
    <property type="match status" value="1"/>
</dbReference>
<sequence>MIALTFVSHAREFAGRPVVDVPDDGPLPTVDGPVSWRFGVWHFDGATDEGLSEEFRVAFDQFVAQAGPSVESLVVGPWGYAAFHPAPIAQLCAAASRLPALRALFLGDMTSEDCEVSWIRVGDVSPLLTAYPALEVLRVRGGEDLAFSPVRHDRLRELAVESGGLSREFVGAVLDSDLPALTDLELWLGTADYGGDARVADLAPLLAGERFPALRRLGLRNAEIADDLAEALASAPVTARLERLDLSLGTLGDRGAAALTGGRTLTHLAELDLHHHYLSEEMAAAVAAALPGVRVDVSDPKEPDEYDGESYRYTAVSE</sequence>
<dbReference type="SUPFAM" id="SSF52047">
    <property type="entry name" value="RNI-like"/>
    <property type="match status" value="1"/>
</dbReference>
<evidence type="ECO:0000256" key="1">
    <source>
        <dbReference type="SAM" id="MobiDB-lite"/>
    </source>
</evidence>
<dbReference type="AlphaFoldDB" id="A0A1C6VZ03"/>
<dbReference type="InterPro" id="IPR032675">
    <property type="entry name" value="LRR_dom_sf"/>
</dbReference>
<name>A0A1C6VZ03_9ACTN</name>